<dbReference type="EMBL" id="LAZR01000243">
    <property type="protein sequence ID" value="KKN79731.1"/>
    <property type="molecule type" value="Genomic_DNA"/>
</dbReference>
<comment type="caution">
    <text evidence="1">The sequence shown here is derived from an EMBL/GenBank/DDBJ whole genome shotgun (WGS) entry which is preliminary data.</text>
</comment>
<organism evidence="1">
    <name type="scientific">marine sediment metagenome</name>
    <dbReference type="NCBI Taxonomy" id="412755"/>
    <lineage>
        <taxon>unclassified sequences</taxon>
        <taxon>metagenomes</taxon>
        <taxon>ecological metagenomes</taxon>
    </lineage>
</organism>
<sequence>MKNTFNAWFRVNYPESKSEWPWKVHDTFHTWYNKTHESSKCRVTLKEVNSWLKKLGIILVDRNNKGQKIRKPVKVRS</sequence>
<name>A0A0F9W210_9ZZZZ</name>
<gene>
    <name evidence="1" type="ORF">LCGC14_0337530</name>
</gene>
<proteinExistence type="predicted"/>
<accession>A0A0F9W210</accession>
<evidence type="ECO:0000313" key="1">
    <source>
        <dbReference type="EMBL" id="KKN79731.1"/>
    </source>
</evidence>
<dbReference type="AlphaFoldDB" id="A0A0F9W210"/>
<reference evidence="1" key="1">
    <citation type="journal article" date="2015" name="Nature">
        <title>Complex archaea that bridge the gap between prokaryotes and eukaryotes.</title>
        <authorList>
            <person name="Spang A."/>
            <person name="Saw J.H."/>
            <person name="Jorgensen S.L."/>
            <person name="Zaremba-Niedzwiedzka K."/>
            <person name="Martijn J."/>
            <person name="Lind A.E."/>
            <person name="van Eijk R."/>
            <person name="Schleper C."/>
            <person name="Guy L."/>
            <person name="Ettema T.J."/>
        </authorList>
    </citation>
    <scope>NUCLEOTIDE SEQUENCE</scope>
</reference>
<protein>
    <submittedName>
        <fullName evidence="1">Uncharacterized protein</fullName>
    </submittedName>
</protein>